<dbReference type="EMBL" id="JHAC01000050">
    <property type="protein sequence ID" value="EYB67039.1"/>
    <property type="molecule type" value="Genomic_DNA"/>
</dbReference>
<gene>
    <name evidence="1" type="ORF">DEIPH_ctg052orf0036</name>
</gene>
<keyword evidence="2" id="KW-1185">Reference proteome</keyword>
<proteinExistence type="predicted"/>
<comment type="caution">
    <text evidence="1">The sequence shown here is derived from an EMBL/GenBank/DDBJ whole genome shotgun (WGS) entry which is preliminary data.</text>
</comment>
<reference evidence="1 2" key="1">
    <citation type="submission" date="2014-03" db="EMBL/GenBank/DDBJ databases">
        <title>Draft genome sequence of Deinococcus phoenicis 1P10ME.</title>
        <authorList>
            <person name="Stepanov V.G."/>
            <person name="Vaishampayan P."/>
            <person name="Venkateswaran K."/>
            <person name="Fox G.E."/>
        </authorList>
    </citation>
    <scope>NUCLEOTIDE SEQUENCE [LARGE SCALE GENOMIC DNA]</scope>
    <source>
        <strain evidence="1 2">1P10ME</strain>
    </source>
</reference>
<sequence>MMFKTPDEMCEHMRWLGDEVKLIRWGQTSFTDHTKVMPVIDSPRSRRSAPYCPVYYCPVCGESNLKPLAPQEAR</sequence>
<evidence type="ECO:0000313" key="1">
    <source>
        <dbReference type="EMBL" id="EYB67039.1"/>
    </source>
</evidence>
<name>A0A016QMT5_9DEIO</name>
<dbReference type="Proteomes" id="UP000020492">
    <property type="component" value="Unassembled WGS sequence"/>
</dbReference>
<dbReference type="AlphaFoldDB" id="A0A016QMT5"/>
<evidence type="ECO:0000313" key="2">
    <source>
        <dbReference type="Proteomes" id="UP000020492"/>
    </source>
</evidence>
<dbReference type="STRING" id="1476583.DEIPH_ctg052orf0036"/>
<organism evidence="1 2">
    <name type="scientific">Deinococcus phoenicis</name>
    <dbReference type="NCBI Taxonomy" id="1476583"/>
    <lineage>
        <taxon>Bacteria</taxon>
        <taxon>Thermotogati</taxon>
        <taxon>Deinococcota</taxon>
        <taxon>Deinococci</taxon>
        <taxon>Deinococcales</taxon>
        <taxon>Deinococcaceae</taxon>
        <taxon>Deinococcus</taxon>
    </lineage>
</organism>
<accession>A0A016QMT5</accession>
<dbReference type="PATRIC" id="fig|1476583.3.peg.2899"/>
<protein>
    <submittedName>
        <fullName evidence="1">Uncharacterized protein</fullName>
    </submittedName>
</protein>